<proteinExistence type="predicted"/>
<dbReference type="HOGENOM" id="CLU_1267331_0_0_1"/>
<name>A0A0C3B744_PILCF</name>
<reference evidence="1 2" key="1">
    <citation type="submission" date="2014-04" db="EMBL/GenBank/DDBJ databases">
        <authorList>
            <consortium name="DOE Joint Genome Institute"/>
            <person name="Kuo A."/>
            <person name="Tarkka M."/>
            <person name="Buscot F."/>
            <person name="Kohler A."/>
            <person name="Nagy L.G."/>
            <person name="Floudas D."/>
            <person name="Copeland A."/>
            <person name="Barry K.W."/>
            <person name="Cichocki N."/>
            <person name="Veneault-Fourrey C."/>
            <person name="LaButti K."/>
            <person name="Lindquist E.A."/>
            <person name="Lipzen A."/>
            <person name="Lundell T."/>
            <person name="Morin E."/>
            <person name="Murat C."/>
            <person name="Sun H."/>
            <person name="Tunlid A."/>
            <person name="Henrissat B."/>
            <person name="Grigoriev I.V."/>
            <person name="Hibbett D.S."/>
            <person name="Martin F."/>
            <person name="Nordberg H.P."/>
            <person name="Cantor M.N."/>
            <person name="Hua S.X."/>
        </authorList>
    </citation>
    <scope>NUCLEOTIDE SEQUENCE [LARGE SCALE GENOMIC DNA]</scope>
    <source>
        <strain evidence="1 2">F 1598</strain>
    </source>
</reference>
<evidence type="ECO:0008006" key="3">
    <source>
        <dbReference type="Google" id="ProtNLM"/>
    </source>
</evidence>
<sequence>MTGLQSLYIADVHMLSWVLQHCPFHIQDLTLGSRNPNLVLQPTALPNLAKVKAQPSWLTVLIPGRPIYDVTFRDIPHGVEVDIEFLCLSTAPIQRLSITAEHLCALSIPRLAALVPKLAILEITYPFVGRLDSWRESWPLTQWMILALPTLPQLLHVTLETFISELPATEATCLSFVQKVSLLSLPLSTFTANFVGPPNIYLSWKRVGGKWYRLDVVE</sequence>
<evidence type="ECO:0000313" key="1">
    <source>
        <dbReference type="EMBL" id="KIM73117.1"/>
    </source>
</evidence>
<evidence type="ECO:0000313" key="2">
    <source>
        <dbReference type="Proteomes" id="UP000054166"/>
    </source>
</evidence>
<protein>
    <recommendedName>
        <fullName evidence="3">F-box domain-containing protein</fullName>
    </recommendedName>
</protein>
<dbReference type="OrthoDB" id="3188866at2759"/>
<dbReference type="InParanoid" id="A0A0C3B744"/>
<keyword evidence="2" id="KW-1185">Reference proteome</keyword>
<accession>A0A0C3B744</accession>
<dbReference type="EMBL" id="KN833092">
    <property type="protein sequence ID" value="KIM73117.1"/>
    <property type="molecule type" value="Genomic_DNA"/>
</dbReference>
<dbReference type="AlphaFoldDB" id="A0A0C3B744"/>
<dbReference type="Proteomes" id="UP000054166">
    <property type="component" value="Unassembled WGS sequence"/>
</dbReference>
<organism evidence="1 2">
    <name type="scientific">Piloderma croceum (strain F 1598)</name>
    <dbReference type="NCBI Taxonomy" id="765440"/>
    <lineage>
        <taxon>Eukaryota</taxon>
        <taxon>Fungi</taxon>
        <taxon>Dikarya</taxon>
        <taxon>Basidiomycota</taxon>
        <taxon>Agaricomycotina</taxon>
        <taxon>Agaricomycetes</taxon>
        <taxon>Agaricomycetidae</taxon>
        <taxon>Atheliales</taxon>
        <taxon>Atheliaceae</taxon>
        <taxon>Piloderma</taxon>
    </lineage>
</organism>
<gene>
    <name evidence="1" type="ORF">PILCRDRAFT_15505</name>
</gene>
<reference evidence="2" key="2">
    <citation type="submission" date="2015-01" db="EMBL/GenBank/DDBJ databases">
        <title>Evolutionary Origins and Diversification of the Mycorrhizal Mutualists.</title>
        <authorList>
            <consortium name="DOE Joint Genome Institute"/>
            <consortium name="Mycorrhizal Genomics Consortium"/>
            <person name="Kohler A."/>
            <person name="Kuo A."/>
            <person name="Nagy L.G."/>
            <person name="Floudas D."/>
            <person name="Copeland A."/>
            <person name="Barry K.W."/>
            <person name="Cichocki N."/>
            <person name="Veneault-Fourrey C."/>
            <person name="LaButti K."/>
            <person name="Lindquist E.A."/>
            <person name="Lipzen A."/>
            <person name="Lundell T."/>
            <person name="Morin E."/>
            <person name="Murat C."/>
            <person name="Riley R."/>
            <person name="Ohm R."/>
            <person name="Sun H."/>
            <person name="Tunlid A."/>
            <person name="Henrissat B."/>
            <person name="Grigoriev I.V."/>
            <person name="Hibbett D.S."/>
            <person name="Martin F."/>
        </authorList>
    </citation>
    <scope>NUCLEOTIDE SEQUENCE [LARGE SCALE GENOMIC DNA]</scope>
    <source>
        <strain evidence="2">F 1598</strain>
    </source>
</reference>